<accession>A0ABR0B623</accession>
<name>A0ABR0B623_9CRUS</name>
<reference evidence="1 2" key="1">
    <citation type="journal article" date="2023" name="Nucleic Acids Res.">
        <title>The hologenome of Daphnia magna reveals possible DNA methylation and microbiome-mediated evolution of the host genome.</title>
        <authorList>
            <person name="Chaturvedi A."/>
            <person name="Li X."/>
            <person name="Dhandapani V."/>
            <person name="Marshall H."/>
            <person name="Kissane S."/>
            <person name="Cuenca-Cambronero M."/>
            <person name="Asole G."/>
            <person name="Calvet F."/>
            <person name="Ruiz-Romero M."/>
            <person name="Marangio P."/>
            <person name="Guigo R."/>
            <person name="Rago D."/>
            <person name="Mirbahai L."/>
            <person name="Eastwood N."/>
            <person name="Colbourne J.K."/>
            <person name="Zhou J."/>
            <person name="Mallon E."/>
            <person name="Orsini L."/>
        </authorList>
    </citation>
    <scope>NUCLEOTIDE SEQUENCE [LARGE SCALE GENOMIC DNA]</scope>
    <source>
        <strain evidence="1">LRV0_1</strain>
    </source>
</reference>
<sequence>MHYYYLEVISICKVLETLYFAVTICSLGGVATVLQQRALPLLQRFSLILTPDVEGEVSPQGSVRSPRIIRGYSIPYRHVYALIWALSPQIPVRSLSCPVRTFNRAMYETVRILSLSPRKICQKIVGQSAGESPQFLLSAVRGPRPHFILAPQTTQSSSVHGNRSV</sequence>
<dbReference type="Proteomes" id="UP001234178">
    <property type="component" value="Unassembled WGS sequence"/>
</dbReference>
<evidence type="ECO:0000313" key="2">
    <source>
        <dbReference type="Proteomes" id="UP001234178"/>
    </source>
</evidence>
<proteinExistence type="predicted"/>
<evidence type="ECO:0000313" key="1">
    <source>
        <dbReference type="EMBL" id="KAK4037132.1"/>
    </source>
</evidence>
<protein>
    <submittedName>
        <fullName evidence="1">Uncharacterized protein</fullName>
    </submittedName>
</protein>
<organism evidence="1 2">
    <name type="scientific">Daphnia magna</name>
    <dbReference type="NCBI Taxonomy" id="35525"/>
    <lineage>
        <taxon>Eukaryota</taxon>
        <taxon>Metazoa</taxon>
        <taxon>Ecdysozoa</taxon>
        <taxon>Arthropoda</taxon>
        <taxon>Crustacea</taxon>
        <taxon>Branchiopoda</taxon>
        <taxon>Diplostraca</taxon>
        <taxon>Cladocera</taxon>
        <taxon>Anomopoda</taxon>
        <taxon>Daphniidae</taxon>
        <taxon>Daphnia</taxon>
    </lineage>
</organism>
<dbReference type="EMBL" id="JAOYFB010000040">
    <property type="protein sequence ID" value="KAK4037132.1"/>
    <property type="molecule type" value="Genomic_DNA"/>
</dbReference>
<gene>
    <name evidence="1" type="ORF">OUZ56_029172</name>
</gene>
<keyword evidence="2" id="KW-1185">Reference proteome</keyword>
<comment type="caution">
    <text evidence="1">The sequence shown here is derived from an EMBL/GenBank/DDBJ whole genome shotgun (WGS) entry which is preliminary data.</text>
</comment>